<dbReference type="InterPro" id="IPR001810">
    <property type="entry name" value="F-box_dom"/>
</dbReference>
<feature type="region of interest" description="Disordered" evidence="1">
    <location>
        <begin position="328"/>
        <end position="352"/>
    </location>
</feature>
<feature type="compositionally biased region" description="Polar residues" evidence="1">
    <location>
        <begin position="341"/>
        <end position="350"/>
    </location>
</feature>
<dbReference type="AlphaFoldDB" id="A0A8H5G9N6"/>
<dbReference type="SUPFAM" id="SSF52047">
    <property type="entry name" value="RNI-like"/>
    <property type="match status" value="1"/>
</dbReference>
<feature type="compositionally biased region" description="Acidic residues" evidence="1">
    <location>
        <begin position="330"/>
        <end position="339"/>
    </location>
</feature>
<organism evidence="3 4">
    <name type="scientific">Leucocoprinus leucothites</name>
    <dbReference type="NCBI Taxonomy" id="201217"/>
    <lineage>
        <taxon>Eukaryota</taxon>
        <taxon>Fungi</taxon>
        <taxon>Dikarya</taxon>
        <taxon>Basidiomycota</taxon>
        <taxon>Agaricomycotina</taxon>
        <taxon>Agaricomycetes</taxon>
        <taxon>Agaricomycetidae</taxon>
        <taxon>Agaricales</taxon>
        <taxon>Agaricineae</taxon>
        <taxon>Agaricaceae</taxon>
        <taxon>Leucocoprinus</taxon>
    </lineage>
</organism>
<gene>
    <name evidence="3" type="ORF">D9756_004736</name>
</gene>
<dbReference type="InterPro" id="IPR036047">
    <property type="entry name" value="F-box-like_dom_sf"/>
</dbReference>
<dbReference type="InterPro" id="IPR032675">
    <property type="entry name" value="LRR_dom_sf"/>
</dbReference>
<dbReference type="Gene3D" id="3.80.10.10">
    <property type="entry name" value="Ribonuclease Inhibitor"/>
    <property type="match status" value="1"/>
</dbReference>
<dbReference type="Gene3D" id="1.20.1280.50">
    <property type="match status" value="1"/>
</dbReference>
<feature type="domain" description="F-box" evidence="2">
    <location>
        <begin position="48"/>
        <end position="98"/>
    </location>
</feature>
<evidence type="ECO:0000259" key="2">
    <source>
        <dbReference type="PROSITE" id="PS50181"/>
    </source>
</evidence>
<protein>
    <recommendedName>
        <fullName evidence="2">F-box domain-containing protein</fullName>
    </recommendedName>
</protein>
<name>A0A8H5G9N6_9AGAR</name>
<sequence length="492" mass="56039">MMLHSTPLKAILPYEHVDLSLAFSAPLQPRRVTDVDPNDAARSHPTSPTPIDALPAELLIETFAVSSIVDPLSPLAIRAVSRRWREIVDTSPQIWRHISLDDESRPIPLQNYHAEQWAYLSSPLPFDVEVNLTNLDNMLPLISPLLPFIDRWRSFTLTGQREEEVDMSEMDLIPTTFQHLNISICDWDTEYLEEDEVKNTFVSSYPPFAYMMNAWVGKLPSYEMTAPLRFTTVHITEGSFGAISAHPRTVLDFLRACPDLQCFYFSGWPHDEDLSSERLPIVNLPNLHTLQFKSTCNARAYLSSLHTPLLQNLHLAHLNVDFKLQGEYSEPGDSEDEAGDYSQSPSSDQATGMGLRKLIHRSHPPLKVLEMDFSDMRTKDFRYIFDRLVDLEEFRIVASDMSDKVIGLLKPNVLEDGTVHLRLPHLRIFRLYNCQRLSGNAIVSALSSRLVYTDSETDGDTLSEVAIVGCDGFTSRHEVQLQRVLRSRLRYD</sequence>
<evidence type="ECO:0000313" key="3">
    <source>
        <dbReference type="EMBL" id="KAF5360856.1"/>
    </source>
</evidence>
<evidence type="ECO:0000256" key="1">
    <source>
        <dbReference type="SAM" id="MobiDB-lite"/>
    </source>
</evidence>
<dbReference type="Pfam" id="PF12937">
    <property type="entry name" value="F-box-like"/>
    <property type="match status" value="1"/>
</dbReference>
<dbReference type="SUPFAM" id="SSF81383">
    <property type="entry name" value="F-box domain"/>
    <property type="match status" value="1"/>
</dbReference>
<comment type="caution">
    <text evidence="3">The sequence shown here is derived from an EMBL/GenBank/DDBJ whole genome shotgun (WGS) entry which is preliminary data.</text>
</comment>
<accession>A0A8H5G9N6</accession>
<proteinExistence type="predicted"/>
<reference evidence="3 4" key="1">
    <citation type="journal article" date="2020" name="ISME J.">
        <title>Uncovering the hidden diversity of litter-decomposition mechanisms in mushroom-forming fungi.</title>
        <authorList>
            <person name="Floudas D."/>
            <person name="Bentzer J."/>
            <person name="Ahren D."/>
            <person name="Johansson T."/>
            <person name="Persson P."/>
            <person name="Tunlid A."/>
        </authorList>
    </citation>
    <scope>NUCLEOTIDE SEQUENCE [LARGE SCALE GENOMIC DNA]</scope>
    <source>
        <strain evidence="3 4">CBS 146.42</strain>
    </source>
</reference>
<dbReference type="OrthoDB" id="3359674at2759"/>
<dbReference type="PROSITE" id="PS50181">
    <property type="entry name" value="FBOX"/>
    <property type="match status" value="1"/>
</dbReference>
<dbReference type="Proteomes" id="UP000559027">
    <property type="component" value="Unassembled WGS sequence"/>
</dbReference>
<evidence type="ECO:0000313" key="4">
    <source>
        <dbReference type="Proteomes" id="UP000559027"/>
    </source>
</evidence>
<keyword evidence="4" id="KW-1185">Reference proteome</keyword>
<dbReference type="EMBL" id="JAACJO010000003">
    <property type="protein sequence ID" value="KAF5360856.1"/>
    <property type="molecule type" value="Genomic_DNA"/>
</dbReference>